<dbReference type="PANTHER" id="PTHR43450:SF1">
    <property type="entry name" value="ASPARTATE--TRNA LIGASE, CYTOPLASMIC"/>
    <property type="match status" value="1"/>
</dbReference>
<dbReference type="EC" id="6.1.1.12" evidence="3"/>
<evidence type="ECO:0000256" key="10">
    <source>
        <dbReference type="ARBA" id="ARBA00047904"/>
    </source>
</evidence>
<dbReference type="Gene3D" id="2.40.50.140">
    <property type="entry name" value="Nucleic acid-binding proteins"/>
    <property type="match status" value="1"/>
</dbReference>
<dbReference type="FunFam" id="3.30.930.10:FF:000038">
    <property type="entry name" value="Aspartate--tRNA ligase"/>
    <property type="match status" value="1"/>
</dbReference>
<dbReference type="PRINTS" id="PR01042">
    <property type="entry name" value="TRNASYNTHASP"/>
</dbReference>
<dbReference type="Gene3D" id="3.30.930.10">
    <property type="entry name" value="Bira Bifunctional Protein, Domain 2"/>
    <property type="match status" value="1"/>
</dbReference>
<dbReference type="Pfam" id="PF00152">
    <property type="entry name" value="tRNA-synt_2"/>
    <property type="match status" value="1"/>
</dbReference>
<dbReference type="InterPro" id="IPR006195">
    <property type="entry name" value="aa-tRNA-synth_II"/>
</dbReference>
<dbReference type="CDD" id="cd04320">
    <property type="entry name" value="AspRS_cyto_N"/>
    <property type="match status" value="1"/>
</dbReference>
<dbReference type="GO" id="GO:0004815">
    <property type="term" value="F:aspartate-tRNA ligase activity"/>
    <property type="evidence" value="ECO:0007669"/>
    <property type="project" value="UniProtKB-EC"/>
</dbReference>
<evidence type="ECO:0000256" key="11">
    <source>
        <dbReference type="ARBA" id="ARBA00070516"/>
    </source>
</evidence>
<dbReference type="PROSITE" id="PS50862">
    <property type="entry name" value="AA_TRNA_LIGASE_II"/>
    <property type="match status" value="1"/>
</dbReference>
<feature type="coiled-coil region" evidence="12">
    <location>
        <begin position="12"/>
        <end position="44"/>
    </location>
</feature>
<feature type="non-terminal residue" evidence="14">
    <location>
        <position position="559"/>
    </location>
</feature>
<evidence type="ECO:0000256" key="8">
    <source>
        <dbReference type="ARBA" id="ARBA00022917"/>
    </source>
</evidence>
<dbReference type="InterPro" id="IPR012340">
    <property type="entry name" value="NA-bd_OB-fold"/>
</dbReference>
<keyword evidence="5" id="KW-0436">Ligase</keyword>
<dbReference type="SUPFAM" id="SSF55681">
    <property type="entry name" value="Class II aaRS and biotin synthetases"/>
    <property type="match status" value="1"/>
</dbReference>
<protein>
    <recommendedName>
        <fullName evidence="11">Probable aspartate--tRNA ligase, cytoplasmic</fullName>
        <ecNumber evidence="3">6.1.1.12</ecNumber>
    </recommendedName>
</protein>
<keyword evidence="9" id="KW-0030">Aminoacyl-tRNA synthetase</keyword>
<dbReference type="GO" id="GO:0003723">
    <property type="term" value="F:RNA binding"/>
    <property type="evidence" value="ECO:0007669"/>
    <property type="project" value="TreeGrafter"/>
</dbReference>
<dbReference type="Proteomes" id="UP000258309">
    <property type="component" value="Unassembled WGS sequence"/>
</dbReference>
<dbReference type="GO" id="GO:0005829">
    <property type="term" value="C:cytosol"/>
    <property type="evidence" value="ECO:0007669"/>
    <property type="project" value="TreeGrafter"/>
</dbReference>
<evidence type="ECO:0000256" key="5">
    <source>
        <dbReference type="ARBA" id="ARBA00022598"/>
    </source>
</evidence>
<evidence type="ECO:0000256" key="4">
    <source>
        <dbReference type="ARBA" id="ARBA00022490"/>
    </source>
</evidence>
<comment type="caution">
    <text evidence="14">The sequence shown here is derived from an EMBL/GenBank/DDBJ whole genome shotgun (WGS) entry which is preliminary data.</text>
</comment>
<dbReference type="InterPro" id="IPR045864">
    <property type="entry name" value="aa-tRNA-synth_II/BPL/LPL"/>
</dbReference>
<evidence type="ECO:0000313" key="14">
    <source>
        <dbReference type="EMBL" id="RFU30673.1"/>
    </source>
</evidence>
<keyword evidence="4" id="KW-0963">Cytoplasm</keyword>
<evidence type="ECO:0000256" key="1">
    <source>
        <dbReference type="ARBA" id="ARBA00004496"/>
    </source>
</evidence>
<evidence type="ECO:0000256" key="2">
    <source>
        <dbReference type="ARBA" id="ARBA00005312"/>
    </source>
</evidence>
<evidence type="ECO:0000256" key="3">
    <source>
        <dbReference type="ARBA" id="ARBA00012841"/>
    </source>
</evidence>
<feature type="non-terminal residue" evidence="14">
    <location>
        <position position="1"/>
    </location>
</feature>
<dbReference type="OrthoDB" id="372395at2759"/>
<evidence type="ECO:0000313" key="15">
    <source>
        <dbReference type="Proteomes" id="UP000258309"/>
    </source>
</evidence>
<dbReference type="PANTHER" id="PTHR43450">
    <property type="entry name" value="ASPARTYL-TRNA SYNTHETASE"/>
    <property type="match status" value="1"/>
</dbReference>
<accession>A0A3E2HC11</accession>
<keyword evidence="6" id="KW-0547">Nucleotide-binding</keyword>
<gene>
    <name evidence="14" type="ORF">B7463_g5658</name>
</gene>
<dbReference type="CDD" id="cd00776">
    <property type="entry name" value="AsxRS_core"/>
    <property type="match status" value="1"/>
</dbReference>
<dbReference type="InterPro" id="IPR004523">
    <property type="entry name" value="Asp-tRNA_synthase_2"/>
</dbReference>
<comment type="similarity">
    <text evidence="2">Belongs to the class-II aminoacyl-tRNA synthetase family. Type 2 subfamily.</text>
</comment>
<keyword evidence="8" id="KW-0648">Protein biosynthesis</keyword>
<dbReference type="NCBIfam" id="TIGR00458">
    <property type="entry name" value="aspS_nondisc"/>
    <property type="match status" value="1"/>
</dbReference>
<dbReference type="AlphaFoldDB" id="A0A3E2HC11"/>
<dbReference type="GO" id="GO:0017101">
    <property type="term" value="C:aminoacyl-tRNA synthetase multienzyme complex"/>
    <property type="evidence" value="ECO:0007669"/>
    <property type="project" value="TreeGrafter"/>
</dbReference>
<keyword evidence="12" id="KW-0175">Coiled coil</keyword>
<comment type="catalytic activity">
    <reaction evidence="10">
        <text>tRNA(Asp) + L-aspartate + ATP = L-aspartyl-tRNA(Asp) + AMP + diphosphate</text>
        <dbReference type="Rhea" id="RHEA:19649"/>
        <dbReference type="Rhea" id="RHEA-COMP:9660"/>
        <dbReference type="Rhea" id="RHEA-COMP:9678"/>
        <dbReference type="ChEBI" id="CHEBI:29991"/>
        <dbReference type="ChEBI" id="CHEBI:30616"/>
        <dbReference type="ChEBI" id="CHEBI:33019"/>
        <dbReference type="ChEBI" id="CHEBI:78442"/>
        <dbReference type="ChEBI" id="CHEBI:78516"/>
        <dbReference type="ChEBI" id="CHEBI:456215"/>
        <dbReference type="EC" id="6.1.1.12"/>
    </reaction>
</comment>
<keyword evidence="15" id="KW-1185">Reference proteome</keyword>
<evidence type="ECO:0000256" key="6">
    <source>
        <dbReference type="ARBA" id="ARBA00022741"/>
    </source>
</evidence>
<dbReference type="GO" id="GO:0005524">
    <property type="term" value="F:ATP binding"/>
    <property type="evidence" value="ECO:0007669"/>
    <property type="project" value="UniProtKB-KW"/>
</dbReference>
<evidence type="ECO:0000259" key="13">
    <source>
        <dbReference type="PROSITE" id="PS50862"/>
    </source>
</evidence>
<comment type="subcellular location">
    <subcellularLocation>
        <location evidence="1">Cytoplasm</location>
    </subcellularLocation>
</comment>
<keyword evidence="7" id="KW-0067">ATP-binding</keyword>
<dbReference type="SUPFAM" id="SSF50249">
    <property type="entry name" value="Nucleic acid-binding proteins"/>
    <property type="match status" value="1"/>
</dbReference>
<sequence>MAESGDSPESSKNALKKAAKAAEKARIKAEKAAKELQLRQHEQDVQDPAANNYGDSPNTLAHDLSFPWVKLSHDIEKWEDQSCAFRVVVENARIQSAKLAFLTLSQSLESIQMVVAEDPGLISRPMIRFAGSIPPQSVCTVYATIRRTKEIVKSTTIQHFELHAHKIFIISKAQMQLPLQPADSERPLPQEEKVDPDDQDNQVPRLLLLEVKTTLADQDNQVARPLVSLNTRLNNRVLDLRSRVNHCIYIIKDGVDSLFQEFLRSQGFIRIHTPKIIGAASEGGSNVFSLNYFNRTCYLAQSPQLYKQMAIQGRFPRVMEIGPVFRAENSQTARHLTEFTGLDMEMEILADYHEVVDMLEQLMLFIFNGLATRYAKETELVRNVYTTVESFKLPKVGHVPRIEFSEGIRMLREAGEVLGDDDDLTTPQERKLGQLILEKYNSDFYTLDHFPAAVRPFYTQPSAHDARISNSYDMFVRGQEILSGAQRIHNYDLLVSRIKDLGMDPDADGLRDYVEGFRYGCAPHGGGGLGLERIVQFYLGLPNIRLASLFPRDPGRVMP</sequence>
<dbReference type="NCBIfam" id="NF003483">
    <property type="entry name" value="PRK05159.1"/>
    <property type="match status" value="1"/>
</dbReference>
<evidence type="ECO:0000256" key="12">
    <source>
        <dbReference type="SAM" id="Coils"/>
    </source>
</evidence>
<dbReference type="STRING" id="5539.A0A3E2HC11"/>
<dbReference type="HAMAP" id="MF_02075">
    <property type="entry name" value="Asp_tRNA_synth_type2"/>
    <property type="match status" value="1"/>
</dbReference>
<dbReference type="InterPro" id="IPR004364">
    <property type="entry name" value="Aa-tRNA-synt_II"/>
</dbReference>
<feature type="domain" description="Aminoacyl-transfer RNA synthetases class-II family profile" evidence="13">
    <location>
        <begin position="249"/>
        <end position="559"/>
    </location>
</feature>
<name>A0A3E2HC11_SCYLI</name>
<evidence type="ECO:0000256" key="7">
    <source>
        <dbReference type="ARBA" id="ARBA00022840"/>
    </source>
</evidence>
<organism evidence="14 15">
    <name type="scientific">Scytalidium lignicola</name>
    <name type="common">Hyphomycete</name>
    <dbReference type="NCBI Taxonomy" id="5539"/>
    <lineage>
        <taxon>Eukaryota</taxon>
        <taxon>Fungi</taxon>
        <taxon>Dikarya</taxon>
        <taxon>Ascomycota</taxon>
        <taxon>Pezizomycotina</taxon>
        <taxon>Leotiomycetes</taxon>
        <taxon>Leotiomycetes incertae sedis</taxon>
        <taxon>Scytalidium</taxon>
    </lineage>
</organism>
<dbReference type="GO" id="GO:0006422">
    <property type="term" value="P:aspartyl-tRNA aminoacylation"/>
    <property type="evidence" value="ECO:0007669"/>
    <property type="project" value="InterPro"/>
</dbReference>
<dbReference type="OMA" id="WVHEIRD"/>
<dbReference type="EMBL" id="NCSJ02000094">
    <property type="protein sequence ID" value="RFU30673.1"/>
    <property type="molecule type" value="Genomic_DNA"/>
</dbReference>
<proteinExistence type="inferred from homology"/>
<reference evidence="14 15" key="1">
    <citation type="submission" date="2018-05" db="EMBL/GenBank/DDBJ databases">
        <title>Draft genome sequence of Scytalidium lignicola DSM 105466, a ubiquitous saprotrophic fungus.</title>
        <authorList>
            <person name="Buettner E."/>
            <person name="Gebauer A.M."/>
            <person name="Hofrichter M."/>
            <person name="Liers C."/>
            <person name="Kellner H."/>
        </authorList>
    </citation>
    <scope>NUCLEOTIDE SEQUENCE [LARGE SCALE GENOMIC DNA]</scope>
    <source>
        <strain evidence="14 15">DSM 105466</strain>
    </source>
</reference>
<evidence type="ECO:0000256" key="9">
    <source>
        <dbReference type="ARBA" id="ARBA00023146"/>
    </source>
</evidence>
<dbReference type="InterPro" id="IPR002312">
    <property type="entry name" value="Asp/Asn-tRNA-synth_IIb"/>
</dbReference>